<dbReference type="Proteomes" id="UP001652580">
    <property type="component" value="Chromosome 8"/>
</dbReference>
<dbReference type="RefSeq" id="XP_057407357.1">
    <property type="nucleotide sequence ID" value="XM_057551374.1"/>
</dbReference>
<reference evidence="3" key="1">
    <citation type="submission" date="2025-08" db="UniProtKB">
        <authorList>
            <consortium name="RefSeq"/>
        </authorList>
    </citation>
    <scope>IDENTIFICATION</scope>
</reference>
<evidence type="ECO:0000313" key="2">
    <source>
        <dbReference type="Proteomes" id="UP001652580"/>
    </source>
</evidence>
<accession>A0ABM3TZ35</accession>
<organism evidence="2 3">
    <name type="scientific">Balaenoptera acutorostrata</name>
    <name type="common">Common minke whale</name>
    <name type="synonym">Balaena rostrata</name>
    <dbReference type="NCBI Taxonomy" id="9767"/>
    <lineage>
        <taxon>Eukaryota</taxon>
        <taxon>Metazoa</taxon>
        <taxon>Chordata</taxon>
        <taxon>Craniata</taxon>
        <taxon>Vertebrata</taxon>
        <taxon>Euteleostomi</taxon>
        <taxon>Mammalia</taxon>
        <taxon>Eutheria</taxon>
        <taxon>Laurasiatheria</taxon>
        <taxon>Artiodactyla</taxon>
        <taxon>Whippomorpha</taxon>
        <taxon>Cetacea</taxon>
        <taxon>Mysticeti</taxon>
        <taxon>Balaenopteridae</taxon>
        <taxon>Balaenoptera</taxon>
    </lineage>
</organism>
<sequence length="220" mass="23442">MVLRASGPGRTRLGFLVYHPSRAAPTPAPGTQISLQDRSPLSAPPPTLAPRDHTHELPPAPASHARHTPHSRRCPEAPQPGSTRRVTGKQGPSAQRARKGANPPAGDELPTQRPPGEPRLPAALPSSCDGPAALTVPRPVGSRLAESGPGGQSRLLPIRPSSWEEGMPQGFYPRFPTSRLERSRRSANATFSSLGGRRLCTETLELAHLCPLALLPQRLS</sequence>
<keyword evidence="2" id="KW-1185">Reference proteome</keyword>
<protein>
    <submittedName>
        <fullName evidence="3">Uncharacterized protein LOC130708705</fullName>
    </submittedName>
</protein>
<dbReference type="GeneID" id="130708705"/>
<name>A0ABM3TZ35_BALAC</name>
<feature type="compositionally biased region" description="Polar residues" evidence="1">
    <location>
        <begin position="80"/>
        <end position="93"/>
    </location>
</feature>
<gene>
    <name evidence="3" type="primary">LOC130708705</name>
</gene>
<evidence type="ECO:0000256" key="1">
    <source>
        <dbReference type="SAM" id="MobiDB-lite"/>
    </source>
</evidence>
<feature type="region of interest" description="Disordered" evidence="1">
    <location>
        <begin position="18"/>
        <end position="167"/>
    </location>
</feature>
<evidence type="ECO:0000313" key="3">
    <source>
        <dbReference type="RefSeq" id="XP_057407357.1"/>
    </source>
</evidence>
<proteinExistence type="predicted"/>